<dbReference type="Pfam" id="PF18359">
    <property type="entry name" value="Tudor_5"/>
    <property type="match status" value="1"/>
</dbReference>
<dbReference type="PANTHER" id="PTHR46024">
    <property type="entry name" value="HISTONE-LYSINE N-METHYLTRANSFERASE EGGLESS"/>
    <property type="match status" value="1"/>
</dbReference>
<dbReference type="InterPro" id="IPR051516">
    <property type="entry name" value="SETDB_methyltransferase"/>
</dbReference>
<keyword evidence="8" id="KW-0479">Metal-binding</keyword>
<dbReference type="InterPro" id="IPR041292">
    <property type="entry name" value="Tudor_4"/>
</dbReference>
<dbReference type="SUPFAM" id="SSF54171">
    <property type="entry name" value="DNA-binding domain"/>
    <property type="match status" value="1"/>
</dbReference>
<accession>A0A084W5Y3</accession>
<dbReference type="GO" id="GO:0005634">
    <property type="term" value="C:nucleus"/>
    <property type="evidence" value="ECO:0007669"/>
    <property type="project" value="UniProtKB-SubCell"/>
</dbReference>
<evidence type="ECO:0000256" key="1">
    <source>
        <dbReference type="ARBA" id="ARBA00004123"/>
    </source>
</evidence>
<dbReference type="GO" id="GO:0010629">
    <property type="term" value="P:negative regulation of gene expression"/>
    <property type="evidence" value="ECO:0007669"/>
    <property type="project" value="TreeGrafter"/>
</dbReference>
<evidence type="ECO:0000256" key="9">
    <source>
        <dbReference type="ARBA" id="ARBA00022737"/>
    </source>
</evidence>
<evidence type="ECO:0000256" key="4">
    <source>
        <dbReference type="ARBA" id="ARBA00022491"/>
    </source>
</evidence>
<feature type="compositionally biased region" description="Basic and acidic residues" evidence="15">
    <location>
        <begin position="1050"/>
        <end position="1060"/>
    </location>
</feature>
<dbReference type="VEuPathDB" id="VectorBase:ASIS000823"/>
<evidence type="ECO:0000256" key="14">
    <source>
        <dbReference type="ARBA" id="ARBA00023242"/>
    </source>
</evidence>
<keyword evidence="11" id="KW-0156">Chromatin regulator</keyword>
<feature type="domain" description="Pre-SET" evidence="17">
    <location>
        <begin position="862"/>
        <end position="935"/>
    </location>
</feature>
<proteinExistence type="predicted"/>
<organism evidence="19">
    <name type="scientific">Anopheles sinensis</name>
    <name type="common">Mosquito</name>
    <dbReference type="NCBI Taxonomy" id="74873"/>
    <lineage>
        <taxon>Eukaryota</taxon>
        <taxon>Metazoa</taxon>
        <taxon>Ecdysozoa</taxon>
        <taxon>Arthropoda</taxon>
        <taxon>Hexapoda</taxon>
        <taxon>Insecta</taxon>
        <taxon>Pterygota</taxon>
        <taxon>Neoptera</taxon>
        <taxon>Endopterygota</taxon>
        <taxon>Diptera</taxon>
        <taxon>Nematocera</taxon>
        <taxon>Culicoidea</taxon>
        <taxon>Culicidae</taxon>
        <taxon>Anophelinae</taxon>
        <taxon>Anopheles</taxon>
    </lineage>
</organism>
<keyword evidence="13" id="KW-0804">Transcription</keyword>
<evidence type="ECO:0000256" key="5">
    <source>
        <dbReference type="ARBA" id="ARBA00022603"/>
    </source>
</evidence>
<reference evidence="20" key="2">
    <citation type="submission" date="2020-05" db="UniProtKB">
        <authorList>
            <consortium name="EnsemblMetazoa"/>
        </authorList>
    </citation>
    <scope>IDENTIFICATION</scope>
</reference>
<dbReference type="Gene3D" id="3.30.890.10">
    <property type="entry name" value="Methyl-cpg-binding Protein 2, Chain A"/>
    <property type="match status" value="1"/>
</dbReference>
<dbReference type="Pfam" id="PF00856">
    <property type="entry name" value="SET"/>
    <property type="match status" value="1"/>
</dbReference>
<dbReference type="InterPro" id="IPR047232">
    <property type="entry name" value="SETDB1/2-like_MBD"/>
</dbReference>
<dbReference type="OrthoDB" id="5792673at2759"/>
<dbReference type="STRING" id="74873.A0A084W5Y3"/>
<dbReference type="EMBL" id="ATLV01020706">
    <property type="status" value="NOT_ANNOTATED_CDS"/>
    <property type="molecule type" value="Genomic_DNA"/>
</dbReference>
<feature type="domain" description="MBD" evidence="18">
    <location>
        <begin position="732"/>
        <end position="800"/>
    </location>
</feature>
<feature type="region of interest" description="Disordered" evidence="15">
    <location>
        <begin position="1005"/>
        <end position="1082"/>
    </location>
</feature>
<dbReference type="SMART" id="SM00317">
    <property type="entry name" value="SET"/>
    <property type="match status" value="1"/>
</dbReference>
<evidence type="ECO:0000256" key="7">
    <source>
        <dbReference type="ARBA" id="ARBA00022691"/>
    </source>
</evidence>
<keyword evidence="14" id="KW-0539">Nucleus</keyword>
<protein>
    <submittedName>
        <fullName evidence="19 20">Histone-lysine n-methyltransferase</fullName>
    </submittedName>
</protein>
<dbReference type="GO" id="GO:0070828">
    <property type="term" value="P:heterochromatin organization"/>
    <property type="evidence" value="ECO:0007669"/>
    <property type="project" value="TreeGrafter"/>
</dbReference>
<evidence type="ECO:0000256" key="11">
    <source>
        <dbReference type="ARBA" id="ARBA00022853"/>
    </source>
</evidence>
<dbReference type="GO" id="GO:0046974">
    <property type="term" value="F:histone H3K9 methyltransferase activity"/>
    <property type="evidence" value="ECO:0007669"/>
    <property type="project" value="UniProtKB-ARBA"/>
</dbReference>
<dbReference type="Gene3D" id="2.30.30.140">
    <property type="match status" value="1"/>
</dbReference>
<keyword evidence="12" id="KW-0805">Transcription regulation</keyword>
<gene>
    <name evidence="19" type="ORF">ZHAS_00013619</name>
</gene>
<dbReference type="AlphaFoldDB" id="A0A084W5Y3"/>
<keyword evidence="9" id="KW-0677">Repeat</keyword>
<keyword evidence="4" id="KW-0678">Repressor</keyword>
<dbReference type="GO" id="GO:0003677">
    <property type="term" value="F:DNA binding"/>
    <property type="evidence" value="ECO:0007669"/>
    <property type="project" value="InterPro"/>
</dbReference>
<evidence type="ECO:0000313" key="19">
    <source>
        <dbReference type="EMBL" id="KFB45627.1"/>
    </source>
</evidence>
<dbReference type="Pfam" id="PF18358">
    <property type="entry name" value="Tudor_4"/>
    <property type="match status" value="1"/>
</dbReference>
<keyword evidence="10" id="KW-0862">Zinc</keyword>
<evidence type="ECO:0000256" key="13">
    <source>
        <dbReference type="ARBA" id="ARBA00023163"/>
    </source>
</evidence>
<evidence type="ECO:0000256" key="8">
    <source>
        <dbReference type="ARBA" id="ARBA00022723"/>
    </source>
</evidence>
<evidence type="ECO:0000259" key="17">
    <source>
        <dbReference type="PROSITE" id="PS50867"/>
    </source>
</evidence>
<keyword evidence="5 19" id="KW-0489">Methyltransferase</keyword>
<feature type="compositionally biased region" description="Low complexity" evidence="15">
    <location>
        <begin position="1"/>
        <end position="17"/>
    </location>
</feature>
<feature type="domain" description="SET" evidence="16">
    <location>
        <begin position="938"/>
        <end position="1152"/>
    </location>
</feature>
<reference evidence="19 21" key="1">
    <citation type="journal article" date="2014" name="BMC Genomics">
        <title>Genome sequence of Anopheles sinensis provides insight into genetics basis of mosquito competence for malaria parasites.</title>
        <authorList>
            <person name="Zhou D."/>
            <person name="Zhang D."/>
            <person name="Ding G."/>
            <person name="Shi L."/>
            <person name="Hou Q."/>
            <person name="Ye Y."/>
            <person name="Xu Y."/>
            <person name="Zhou H."/>
            <person name="Xiong C."/>
            <person name="Li S."/>
            <person name="Yu J."/>
            <person name="Hong S."/>
            <person name="Yu X."/>
            <person name="Zou P."/>
            <person name="Chen C."/>
            <person name="Chang X."/>
            <person name="Wang W."/>
            <person name="Lv Y."/>
            <person name="Sun Y."/>
            <person name="Ma L."/>
            <person name="Shen B."/>
            <person name="Zhu C."/>
        </authorList>
    </citation>
    <scope>NUCLEOTIDE SEQUENCE [LARGE SCALE GENOMIC DNA]</scope>
</reference>
<dbReference type="GO" id="GO:0008270">
    <property type="term" value="F:zinc ion binding"/>
    <property type="evidence" value="ECO:0007669"/>
    <property type="project" value="InterPro"/>
</dbReference>
<dbReference type="GO" id="GO:0032259">
    <property type="term" value="P:methylation"/>
    <property type="evidence" value="ECO:0007669"/>
    <property type="project" value="UniProtKB-KW"/>
</dbReference>
<evidence type="ECO:0000256" key="2">
    <source>
        <dbReference type="ARBA" id="ARBA00004286"/>
    </source>
</evidence>
<dbReference type="SMART" id="SM00468">
    <property type="entry name" value="PreSET"/>
    <property type="match status" value="1"/>
</dbReference>
<dbReference type="Gene3D" id="2.170.270.10">
    <property type="entry name" value="SET domain"/>
    <property type="match status" value="1"/>
</dbReference>
<evidence type="ECO:0000256" key="12">
    <source>
        <dbReference type="ARBA" id="ARBA00023015"/>
    </source>
</evidence>
<feature type="compositionally biased region" description="Low complexity" evidence="15">
    <location>
        <begin position="1038"/>
        <end position="1049"/>
    </location>
</feature>
<dbReference type="InterPro" id="IPR041291">
    <property type="entry name" value="TUDOR_5"/>
</dbReference>
<dbReference type="CDD" id="cd10517">
    <property type="entry name" value="SET_SETDB1"/>
    <property type="match status" value="1"/>
</dbReference>
<dbReference type="OMA" id="LLCCDCE"/>
<dbReference type="PROSITE" id="PS50867">
    <property type="entry name" value="PRE_SET"/>
    <property type="match status" value="1"/>
</dbReference>
<comment type="subcellular location">
    <subcellularLocation>
        <location evidence="2">Chromosome</location>
    </subcellularLocation>
    <subcellularLocation>
        <location evidence="1">Nucleus</location>
    </subcellularLocation>
</comment>
<evidence type="ECO:0000256" key="15">
    <source>
        <dbReference type="SAM" id="MobiDB-lite"/>
    </source>
</evidence>
<dbReference type="SUPFAM" id="SSF82199">
    <property type="entry name" value="SET domain"/>
    <property type="match status" value="1"/>
</dbReference>
<dbReference type="EnsemblMetazoa" id="ASIC013619-RA">
    <property type="protein sequence ID" value="ASIC013619-PA"/>
    <property type="gene ID" value="ASIC013619"/>
</dbReference>
<dbReference type="InterPro" id="IPR001214">
    <property type="entry name" value="SET_dom"/>
</dbReference>
<dbReference type="Pfam" id="PF01429">
    <property type="entry name" value="MBD"/>
    <property type="match status" value="1"/>
</dbReference>
<dbReference type="Pfam" id="PF05033">
    <property type="entry name" value="Pre-SET"/>
    <property type="match status" value="1"/>
</dbReference>
<feature type="region of interest" description="Disordered" evidence="15">
    <location>
        <begin position="1"/>
        <end position="50"/>
    </location>
</feature>
<evidence type="ECO:0000313" key="21">
    <source>
        <dbReference type="Proteomes" id="UP000030765"/>
    </source>
</evidence>
<dbReference type="EMBL" id="KE525305">
    <property type="protein sequence ID" value="KFB45627.1"/>
    <property type="molecule type" value="Genomic_DNA"/>
</dbReference>
<evidence type="ECO:0000259" key="16">
    <source>
        <dbReference type="PROSITE" id="PS50280"/>
    </source>
</evidence>
<dbReference type="PROSITE" id="PS50982">
    <property type="entry name" value="MBD"/>
    <property type="match status" value="1"/>
</dbReference>
<evidence type="ECO:0000256" key="10">
    <source>
        <dbReference type="ARBA" id="ARBA00022833"/>
    </source>
</evidence>
<evidence type="ECO:0000256" key="3">
    <source>
        <dbReference type="ARBA" id="ARBA00022454"/>
    </source>
</evidence>
<evidence type="ECO:0000259" key="18">
    <source>
        <dbReference type="PROSITE" id="PS50982"/>
    </source>
</evidence>
<evidence type="ECO:0000256" key="6">
    <source>
        <dbReference type="ARBA" id="ARBA00022679"/>
    </source>
</evidence>
<keyword evidence="6 19" id="KW-0808">Transferase</keyword>
<dbReference type="InterPro" id="IPR001739">
    <property type="entry name" value="Methyl_CpG_DNA-bd"/>
</dbReference>
<keyword evidence="21" id="KW-1185">Reference proteome</keyword>
<feature type="compositionally biased region" description="Acidic residues" evidence="15">
    <location>
        <begin position="1008"/>
        <end position="1027"/>
    </location>
</feature>
<sequence>MDSDAKSSAVSSSGEKSACNEDITQNPDEVIGDPSNSKDEEISISLPTNETVELEMIPTTDVDSATCKDPESMAMCDAQGPDMEQPAEESGIEGEIRATEELNVPVSEDLAAQCSQQEEKINPMETDEALNYAHAKCSNPVCDSKSREMLLAPLFALNVYEIRRKKKHMFICRPCFDEAIHQFEIQARLVADGRPLYSVDVPRLNELVEICDSSDEETESQPDSEQNDTALPADIVALVEAELEDVLQSSFKKYNLEQQIAWSLEINNKKLTRIQEEFEKFTLEAAALRKGFDGIQNRIGSCVHIQEKKLPEYIINDFHAFSKVHPSTVGHKPGTLGEVERKPIQVDNIYFGLQGSLMGSWAECKVVQEVLDVTTNEKKGYLVQFLKGEGTRVVLNAKQLAYSTSTNVKIPQGNRVIAKTARREEDLDVEHDETAFYAGFVAESLHQYNSHRYLIIFDNGRTCYAHSWNVRLVCEQSEHVWEDMDPHVQEFVRDYMHDYKQYRPMVQVRKDQRLMTERGGKWRRTVVLEVDCSLVKLLFTELNKVEWMFRGSKRLAPMYKGRKRDWQQISKVQKLNIPSIEYITIDDDDDDEEQEAAGDGGRENTANNAQSTGEESGVAKSAAMVPTSPVASPAKGGGAGISSPPDSKAGLAHLTNILTPGGSSAKKGVPGAGRMNVRTPHKPIMMNKNVIYCDDRPQGKTHLYTTKNYRGPEKYRPHECNPKCLFPLTFDLKTYNLLARPLICGWERQICKARGKRTKAVVYRAPCGRRLRYIYELHSYLRTTKSSLNVEHFDFDPDIRALATFKALDPIYDLRDLSCGKEQMPVSCVNCFDDTKPPPCEYSAQRIPTEGVFLNLDEDFLSCCDCEDDCFDKNRCQCWQLTVQGALENNVTADVENIGYVYKRLEEVLRSGIFECNSRCKCKVNECLNRVVQHPLQTKLQVFRTSDRGWGIRCLNDIPNGSFVCIYAGLLLTEEASNQICKQDPTGDEYFAELDYIETIEHEKEGYESDELEMTESESEPDTESEPETFVNTKAKSRPTTRAVTTRSTTKNDKSGDAKGNKKSGAAGREAKSSPVPAKPKRLRQLYGKNEQIYVMDAKKTGNLGRYFNHSCVPNLVVQNVFVDTHDPRFPWVAFFAKGNIKAGEELTWNYAYDVGSVPGKVLFCNCGERECRKRIL</sequence>
<dbReference type="InterPro" id="IPR016177">
    <property type="entry name" value="DNA-bd_dom_sf"/>
</dbReference>
<dbReference type="PROSITE" id="PS50280">
    <property type="entry name" value="SET"/>
    <property type="match status" value="1"/>
</dbReference>
<evidence type="ECO:0000313" key="20">
    <source>
        <dbReference type="EnsemblMetazoa" id="ASIC013619-PA"/>
    </source>
</evidence>
<keyword evidence="3" id="KW-0158">Chromosome</keyword>
<dbReference type="Proteomes" id="UP000030765">
    <property type="component" value="Unassembled WGS sequence"/>
</dbReference>
<dbReference type="CDD" id="cd01395">
    <property type="entry name" value="HMT_MBD"/>
    <property type="match status" value="1"/>
</dbReference>
<feature type="compositionally biased region" description="Polar residues" evidence="15">
    <location>
        <begin position="604"/>
        <end position="614"/>
    </location>
</feature>
<name>A0A084W5Y3_ANOSI</name>
<feature type="region of interest" description="Disordered" evidence="15">
    <location>
        <begin position="583"/>
        <end position="679"/>
    </location>
</feature>
<dbReference type="PANTHER" id="PTHR46024:SF1">
    <property type="entry name" value="HISTONE-LYSINE N-METHYLTRANSFERASE EGGLESS"/>
    <property type="match status" value="1"/>
</dbReference>
<dbReference type="InterPro" id="IPR046341">
    <property type="entry name" value="SET_dom_sf"/>
</dbReference>
<feature type="compositionally biased region" description="Acidic residues" evidence="15">
    <location>
        <begin position="584"/>
        <end position="596"/>
    </location>
</feature>
<dbReference type="InterPro" id="IPR007728">
    <property type="entry name" value="Pre-SET_dom"/>
</dbReference>
<dbReference type="VEuPathDB" id="VectorBase:ASIC013619"/>
<dbReference type="GO" id="GO:0005694">
    <property type="term" value="C:chromosome"/>
    <property type="evidence" value="ECO:0007669"/>
    <property type="project" value="UniProtKB-SubCell"/>
</dbReference>
<keyword evidence="7" id="KW-0949">S-adenosyl-L-methionine</keyword>
<dbReference type="SMART" id="SM00391">
    <property type="entry name" value="MBD"/>
    <property type="match status" value="1"/>
</dbReference>